<dbReference type="Proteomes" id="UP001175211">
    <property type="component" value="Unassembled WGS sequence"/>
</dbReference>
<accession>A0AA39N5A8</accession>
<evidence type="ECO:0000313" key="2">
    <source>
        <dbReference type="Proteomes" id="UP001175211"/>
    </source>
</evidence>
<dbReference type="AlphaFoldDB" id="A0AA39N5A8"/>
<name>A0AA39N5A8_ARMTA</name>
<keyword evidence="2" id="KW-1185">Reference proteome</keyword>
<dbReference type="EMBL" id="JAUEPS010000019">
    <property type="protein sequence ID" value="KAK0457968.1"/>
    <property type="molecule type" value="Genomic_DNA"/>
</dbReference>
<protein>
    <submittedName>
        <fullName evidence="1">Uncharacterized protein</fullName>
    </submittedName>
</protein>
<reference evidence="1" key="1">
    <citation type="submission" date="2023-06" db="EMBL/GenBank/DDBJ databases">
        <authorList>
            <consortium name="Lawrence Berkeley National Laboratory"/>
            <person name="Ahrendt S."/>
            <person name="Sahu N."/>
            <person name="Indic B."/>
            <person name="Wong-Bajracharya J."/>
            <person name="Merenyi Z."/>
            <person name="Ke H.-M."/>
            <person name="Monk M."/>
            <person name="Kocsube S."/>
            <person name="Drula E."/>
            <person name="Lipzen A."/>
            <person name="Balint B."/>
            <person name="Henrissat B."/>
            <person name="Andreopoulos B."/>
            <person name="Martin F.M."/>
            <person name="Harder C.B."/>
            <person name="Rigling D."/>
            <person name="Ford K.L."/>
            <person name="Foster G.D."/>
            <person name="Pangilinan J."/>
            <person name="Papanicolaou A."/>
            <person name="Barry K."/>
            <person name="LaButti K."/>
            <person name="Viragh M."/>
            <person name="Koriabine M."/>
            <person name="Yan M."/>
            <person name="Riley R."/>
            <person name="Champramary S."/>
            <person name="Plett K.L."/>
            <person name="Tsai I.J."/>
            <person name="Slot J."/>
            <person name="Sipos G."/>
            <person name="Plett J."/>
            <person name="Nagy L.G."/>
            <person name="Grigoriev I.V."/>
        </authorList>
    </citation>
    <scope>NUCLEOTIDE SEQUENCE</scope>
    <source>
        <strain evidence="1">CCBAS 213</strain>
    </source>
</reference>
<dbReference type="GeneID" id="85356823"/>
<dbReference type="RefSeq" id="XP_060330260.1">
    <property type="nucleotide sequence ID" value="XM_060473275.1"/>
</dbReference>
<proteinExistence type="predicted"/>
<sequence>MSLGKGRAVSQAHHHITCMLNLKFLIVWDFSFFLLLSAHLPATAQLVGSHSVDLCCCIIQLAYTSPASLARSLMYASSLHRRYKLATIPLLPTDAFSFAWRSETWRTGL</sequence>
<gene>
    <name evidence="1" type="ORF">EV420DRAFT_1545624</name>
</gene>
<organism evidence="1 2">
    <name type="scientific">Armillaria tabescens</name>
    <name type="common">Ringless honey mushroom</name>
    <name type="synonym">Agaricus tabescens</name>
    <dbReference type="NCBI Taxonomy" id="1929756"/>
    <lineage>
        <taxon>Eukaryota</taxon>
        <taxon>Fungi</taxon>
        <taxon>Dikarya</taxon>
        <taxon>Basidiomycota</taxon>
        <taxon>Agaricomycotina</taxon>
        <taxon>Agaricomycetes</taxon>
        <taxon>Agaricomycetidae</taxon>
        <taxon>Agaricales</taxon>
        <taxon>Marasmiineae</taxon>
        <taxon>Physalacriaceae</taxon>
        <taxon>Desarmillaria</taxon>
    </lineage>
</organism>
<comment type="caution">
    <text evidence="1">The sequence shown here is derived from an EMBL/GenBank/DDBJ whole genome shotgun (WGS) entry which is preliminary data.</text>
</comment>
<feature type="non-terminal residue" evidence="1">
    <location>
        <position position="1"/>
    </location>
</feature>
<evidence type="ECO:0000313" key="1">
    <source>
        <dbReference type="EMBL" id="KAK0457968.1"/>
    </source>
</evidence>